<organism evidence="6 7">
    <name type="scientific">Pseudozyma antarctica</name>
    <name type="common">Yeast</name>
    <name type="synonym">Candida antarctica</name>
    <dbReference type="NCBI Taxonomy" id="84753"/>
    <lineage>
        <taxon>Eukaryota</taxon>
        <taxon>Fungi</taxon>
        <taxon>Dikarya</taxon>
        <taxon>Basidiomycota</taxon>
        <taxon>Ustilaginomycotina</taxon>
        <taxon>Ustilaginomycetes</taxon>
        <taxon>Ustilaginales</taxon>
        <taxon>Ustilaginaceae</taxon>
        <taxon>Moesziomyces</taxon>
    </lineage>
</organism>
<dbReference type="InterPro" id="IPR004911">
    <property type="entry name" value="Interferon-induced_GILT"/>
</dbReference>
<evidence type="ECO:0000256" key="4">
    <source>
        <dbReference type="ARBA" id="ARBA00022729"/>
    </source>
</evidence>
<evidence type="ECO:0000313" key="7">
    <source>
        <dbReference type="Proteomes" id="UP000053758"/>
    </source>
</evidence>
<name>A0A081CMW7_PSEA2</name>
<proteinExistence type="inferred from homology"/>
<keyword evidence="3" id="KW-0964">Secreted</keyword>
<dbReference type="HOGENOM" id="CLU_339841_0_0_1"/>
<dbReference type="GO" id="GO:0016671">
    <property type="term" value="F:oxidoreductase activity, acting on a sulfur group of donors, disulfide as acceptor"/>
    <property type="evidence" value="ECO:0007669"/>
    <property type="project" value="InterPro"/>
</dbReference>
<comment type="subcellular location">
    <subcellularLocation>
        <location evidence="1">Secreted</location>
    </subcellularLocation>
</comment>
<dbReference type="AlphaFoldDB" id="A0A081CMW7"/>
<gene>
    <name evidence="6" type="ORF">PAN0_032c6243</name>
</gene>
<dbReference type="GeneID" id="26307058"/>
<comment type="similarity">
    <text evidence="2">Belongs to the GILT family.</text>
</comment>
<keyword evidence="7" id="KW-1185">Reference proteome</keyword>
<dbReference type="GO" id="GO:0005576">
    <property type="term" value="C:extracellular region"/>
    <property type="evidence" value="ECO:0007669"/>
    <property type="project" value="UniProtKB-SubCell"/>
</dbReference>
<dbReference type="RefSeq" id="XP_014653776.1">
    <property type="nucleotide sequence ID" value="XM_014798290.1"/>
</dbReference>
<dbReference type="PANTHER" id="PTHR13234:SF8">
    <property type="entry name" value="GAMMA-INTERFERON-INDUCIBLE LYSOSOMAL THIOL REDUCTASE"/>
    <property type="match status" value="1"/>
</dbReference>
<dbReference type="Pfam" id="PF03227">
    <property type="entry name" value="GILT"/>
    <property type="match status" value="1"/>
</dbReference>
<evidence type="ECO:0000256" key="3">
    <source>
        <dbReference type="ARBA" id="ARBA00022525"/>
    </source>
</evidence>
<dbReference type="Proteomes" id="UP000053758">
    <property type="component" value="Unassembled WGS sequence"/>
</dbReference>
<evidence type="ECO:0000256" key="2">
    <source>
        <dbReference type="ARBA" id="ARBA00005679"/>
    </source>
</evidence>
<dbReference type="PANTHER" id="PTHR13234">
    <property type="entry name" value="GAMMA-INTERFERON INDUCIBLE LYSOSOMAL THIOL REDUCTASE GILT"/>
    <property type="match status" value="1"/>
</dbReference>
<sequence length="935" mass="99925">MFASAHPHQAWRALTLVLVSMLVWCSPPAHASPTYTSLESRSQSPFLSPGASQENYDAAGVQRVNVTLAVMSRCPDALACEAAFDKVLDRVNAKTRLTMTYIGTPDNDKRQHRYGAVCKHGEQECAGNVQQLCVQDALNPVRAGEDFDLSPSAAQKKWWNFLQCQNYAGLAKIGDEDLAQRCLRLIDGPAWQKDGIADCVHGKHGRKLLQRSVKASQRANTGTSCTIVFESGKRCIRDGGAWKNCDLGHEPADFIAEIERIWSDKNAKAKLDQSSSQLASQTIPQPPSRLNKRQSSTSSAPPTQTDYNNPFAGSRTPPSVFYKSLTTAFPFSRSSAAFALWQPRSPSTNAQRTSTRLVRRQSSSNPFPFSGPNLPVPFLAFAVTAIALFVIVVCFVLLRIVMRNRRLRRLGLLPDGPFDRLLGPTREIEDTLPPPKLLEARIAHDFRPTALDADVKARGWDAVMPISAAVPPVLYSDLFPNNAKSKGQDNNTNNIANGQAPGERQTADGTASHSYPPTSASSGRLTRRLHVPSFLRRNGDASHASEGADGSSHGALNESGAGVADGDSKRALPDSSTPASVNVTVLIAMPSQRTVFPSAHLSNNASALKSQRSLKLDPAASAKIDEVEEGAGDASRSLRRTASIKSFRTAASAKSIGDARREAFFNKMNEDEGNTANAADIHNTHLDDEDEEELPELVFGTASVPIFTRIHGSAAGREPFAGTSEAYQPLRSELMRLVTNAHEARERKAAMEAAAKQAEKDASNEDDGQTTIDARSTNQGGVAANARNADGTTNGPRVSGSETIDSETAAVLGAPGLSTVPAASHQEGLGDVVTRMMMPEPMVAQHGNVALGADPVPASAINGPMTRFSEDPRPSISVNSNLSRDEMTTPAPGDGPSGYNTSTLTLDPLLGDRAGTYGGADQHTAAPTAATRTSS</sequence>
<dbReference type="OrthoDB" id="958254at2759"/>
<keyword evidence="5" id="KW-0325">Glycoprotein</keyword>
<protein>
    <submittedName>
        <fullName evidence="6">Secreted protein</fullName>
    </submittedName>
</protein>
<evidence type="ECO:0000256" key="1">
    <source>
        <dbReference type="ARBA" id="ARBA00004613"/>
    </source>
</evidence>
<evidence type="ECO:0000256" key="5">
    <source>
        <dbReference type="ARBA" id="ARBA00023180"/>
    </source>
</evidence>
<evidence type="ECO:0000313" key="6">
    <source>
        <dbReference type="EMBL" id="GAK68013.1"/>
    </source>
</evidence>
<keyword evidence="4" id="KW-0732">Signal</keyword>
<accession>A0A081CMW7</accession>
<dbReference type="EMBL" id="DF830099">
    <property type="protein sequence ID" value="GAK68013.1"/>
    <property type="molecule type" value="Genomic_DNA"/>
</dbReference>
<reference evidence="7" key="1">
    <citation type="journal article" date="2014" name="Genome Announc.">
        <title>Draft Genome Sequence of the Yeast Pseudozyma antarctica Type Strain JCM10317, a Producer of the Glycolipid Biosurfactants, Mannosylerythritol Lipids.</title>
        <authorList>
            <person name="Saika A."/>
            <person name="Koike H."/>
            <person name="Hori T."/>
            <person name="Fukuoka T."/>
            <person name="Sato S."/>
            <person name="Habe H."/>
            <person name="Kitamoto D."/>
            <person name="Morita T."/>
        </authorList>
    </citation>
    <scope>NUCLEOTIDE SEQUENCE [LARGE SCALE GENOMIC DNA]</scope>
    <source>
        <strain evidence="7">JCM 10317</strain>
    </source>
</reference>